<evidence type="ECO:0000313" key="5">
    <source>
        <dbReference type="Proteomes" id="UP000198756"/>
    </source>
</evidence>
<dbReference type="EMBL" id="FMXE01000010">
    <property type="protein sequence ID" value="SDA69021.1"/>
    <property type="molecule type" value="Genomic_DNA"/>
</dbReference>
<keyword evidence="2 4" id="KW-0449">Lipoprotein</keyword>
<dbReference type="InterPro" id="IPR003423">
    <property type="entry name" value="OMP_efflux"/>
</dbReference>
<dbReference type="Gene3D" id="1.20.1600.10">
    <property type="entry name" value="Outer membrane efflux proteins (OEP)"/>
    <property type="match status" value="1"/>
</dbReference>
<dbReference type="SUPFAM" id="SSF56954">
    <property type="entry name" value="Outer membrane efflux proteins (OEP)"/>
    <property type="match status" value="1"/>
</dbReference>
<dbReference type="OrthoDB" id="9770517at2"/>
<dbReference type="NCBIfam" id="TIGR01845">
    <property type="entry name" value="outer_NodT"/>
    <property type="match status" value="1"/>
</dbReference>
<proteinExistence type="inferred from homology"/>
<comment type="similarity">
    <text evidence="1 2">Belongs to the outer membrane factor (OMF) (TC 1.B.17) family.</text>
</comment>
<dbReference type="Proteomes" id="UP000198756">
    <property type="component" value="Unassembled WGS sequence"/>
</dbReference>
<keyword evidence="2" id="KW-0564">Palmitate</keyword>
<evidence type="ECO:0000256" key="3">
    <source>
        <dbReference type="SAM" id="Coils"/>
    </source>
</evidence>
<dbReference type="PANTHER" id="PTHR30203:SF30">
    <property type="entry name" value="OUTER MEMBRANE PROTEIN-RELATED"/>
    <property type="match status" value="1"/>
</dbReference>
<sequence>MKNITSLLLLGLIVASGCKVSEVSQLESSIQFPAEFNGTDIDTAASIAQISWENYFRDPRLKTLIGSALTHNQDNLMTLQRINAARASLLAAKAGVLPSVSGMAGASQRKFGEYTMDGVGNFDSNLSLAVPEDKRIPDPYKDFIIGTSFEWELDVWGKLRNRKRAAVSRYLASEEFSKSVQTWLVSEVASTYYELLAIDAEIQVLNENIILQELALELITELKEGGRANQLAIDQFEALVLNSKSLLEAKLREQKTSEYGLTRLVGTIEIPLDRIELDSAVERPSVLEIGLPAQLLQYRPDVKEAEYSLQATKFDVSVAKAAFYPSINLFGMAGFNAFEFSKLFFNPASTMYQFGAGLALPIFNRRQIQTEFDLAKTHQQIALLDYEKRTLNAYLEVLDLVNQIRTFENQLELKEKEVLVLQRSINNSNTLFSVGYANYLEVINAQSRALESAIELADLKASRLQSQVQLYRALGGGWN</sequence>
<keyword evidence="5" id="KW-1185">Reference proteome</keyword>
<evidence type="ECO:0000313" key="4">
    <source>
        <dbReference type="EMBL" id="SDA69021.1"/>
    </source>
</evidence>
<evidence type="ECO:0000256" key="2">
    <source>
        <dbReference type="RuleBase" id="RU362097"/>
    </source>
</evidence>
<keyword evidence="2" id="KW-1134">Transmembrane beta strand</keyword>
<gene>
    <name evidence="4" type="ORF">SAMN03080617_01726</name>
</gene>
<dbReference type="Gene3D" id="2.20.200.10">
    <property type="entry name" value="Outer membrane efflux proteins (OEP)"/>
    <property type="match status" value="1"/>
</dbReference>
<keyword evidence="2" id="KW-0472">Membrane</keyword>
<keyword evidence="2" id="KW-0812">Transmembrane</keyword>
<organism evidence="4 5">
    <name type="scientific">Algoriphagus alkaliphilus</name>
    <dbReference type="NCBI Taxonomy" id="279824"/>
    <lineage>
        <taxon>Bacteria</taxon>
        <taxon>Pseudomonadati</taxon>
        <taxon>Bacteroidota</taxon>
        <taxon>Cytophagia</taxon>
        <taxon>Cytophagales</taxon>
        <taxon>Cyclobacteriaceae</taxon>
        <taxon>Algoriphagus</taxon>
    </lineage>
</organism>
<dbReference type="InterPro" id="IPR010131">
    <property type="entry name" value="MdtP/NodT-like"/>
</dbReference>
<reference evidence="5" key="1">
    <citation type="submission" date="2016-10" db="EMBL/GenBank/DDBJ databases">
        <authorList>
            <person name="Varghese N."/>
            <person name="Submissions S."/>
        </authorList>
    </citation>
    <scope>NUCLEOTIDE SEQUENCE [LARGE SCALE GENOMIC DNA]</scope>
    <source>
        <strain evidence="5">DSM 22703</strain>
    </source>
</reference>
<comment type="subcellular location">
    <subcellularLocation>
        <location evidence="2">Cell membrane</location>
        <topology evidence="2">Lipid-anchor</topology>
    </subcellularLocation>
</comment>
<dbReference type="PROSITE" id="PS51257">
    <property type="entry name" value="PROKAR_LIPOPROTEIN"/>
    <property type="match status" value="1"/>
</dbReference>
<evidence type="ECO:0000256" key="1">
    <source>
        <dbReference type="ARBA" id="ARBA00007613"/>
    </source>
</evidence>
<dbReference type="RefSeq" id="WP_092729548.1">
    <property type="nucleotide sequence ID" value="NZ_FMXE01000010.1"/>
</dbReference>
<protein>
    <submittedName>
        <fullName evidence="4">Efflux transporter, outer membrane factor (OMF) lipoprotein, NodT family</fullName>
    </submittedName>
</protein>
<name>A0A1G5XF20_9BACT</name>
<feature type="coiled-coil region" evidence="3">
    <location>
        <begin position="397"/>
        <end position="424"/>
    </location>
</feature>
<dbReference type="AlphaFoldDB" id="A0A1G5XF20"/>
<dbReference type="GO" id="GO:0015562">
    <property type="term" value="F:efflux transmembrane transporter activity"/>
    <property type="evidence" value="ECO:0007669"/>
    <property type="project" value="InterPro"/>
</dbReference>
<accession>A0A1G5XF20</accession>
<keyword evidence="3" id="KW-0175">Coiled coil</keyword>
<dbReference type="STRING" id="279824.SAMN03080617_01726"/>
<dbReference type="Pfam" id="PF02321">
    <property type="entry name" value="OEP"/>
    <property type="match status" value="2"/>
</dbReference>
<dbReference type="PANTHER" id="PTHR30203">
    <property type="entry name" value="OUTER MEMBRANE CATION EFFLUX PROTEIN"/>
    <property type="match status" value="1"/>
</dbReference>
<dbReference type="GO" id="GO:0005886">
    <property type="term" value="C:plasma membrane"/>
    <property type="evidence" value="ECO:0007669"/>
    <property type="project" value="UniProtKB-SubCell"/>
</dbReference>